<dbReference type="AlphaFoldDB" id="A0A0F9GXH3"/>
<sequence length="65" mass="7930">MKYSELYCKIHKLKLIHNRIIININTPIEIGYCSKCNKEYTEYSDINPIYISNYEWLIIEWDNLD</sequence>
<gene>
    <name evidence="1" type="ORF">LCGC14_1773510</name>
</gene>
<evidence type="ECO:0000313" key="1">
    <source>
        <dbReference type="EMBL" id="KKM03530.1"/>
    </source>
</evidence>
<organism evidence="1">
    <name type="scientific">marine sediment metagenome</name>
    <dbReference type="NCBI Taxonomy" id="412755"/>
    <lineage>
        <taxon>unclassified sequences</taxon>
        <taxon>metagenomes</taxon>
        <taxon>ecological metagenomes</taxon>
    </lineage>
</organism>
<reference evidence="1" key="1">
    <citation type="journal article" date="2015" name="Nature">
        <title>Complex archaea that bridge the gap between prokaryotes and eukaryotes.</title>
        <authorList>
            <person name="Spang A."/>
            <person name="Saw J.H."/>
            <person name="Jorgensen S.L."/>
            <person name="Zaremba-Niedzwiedzka K."/>
            <person name="Martijn J."/>
            <person name="Lind A.E."/>
            <person name="van Eijk R."/>
            <person name="Schleper C."/>
            <person name="Guy L."/>
            <person name="Ettema T.J."/>
        </authorList>
    </citation>
    <scope>NUCLEOTIDE SEQUENCE</scope>
</reference>
<dbReference type="EMBL" id="LAZR01016661">
    <property type="protein sequence ID" value="KKM03530.1"/>
    <property type="molecule type" value="Genomic_DNA"/>
</dbReference>
<protein>
    <submittedName>
        <fullName evidence="1">Uncharacterized protein</fullName>
    </submittedName>
</protein>
<name>A0A0F9GXH3_9ZZZZ</name>
<comment type="caution">
    <text evidence="1">The sequence shown here is derived from an EMBL/GenBank/DDBJ whole genome shotgun (WGS) entry which is preliminary data.</text>
</comment>
<accession>A0A0F9GXH3</accession>
<proteinExistence type="predicted"/>